<keyword evidence="1" id="KW-0812">Transmembrane</keyword>
<sequence>MNIKNMYTALVFGLITLFSNHSQGATTDSPYQGAQIIVTLFECFLFALPTSALFLIVWSRWKHLRFKQLLQTVLNSSLVLMLISLVTVNQLTQGITSWLIVLAVSHTLLVSVNYLMVKQHTNRVKSTLTGCW</sequence>
<feature type="transmembrane region" description="Helical" evidence="1">
    <location>
        <begin position="95"/>
        <end position="116"/>
    </location>
</feature>
<dbReference type="RefSeq" id="WP_119851986.1">
    <property type="nucleotide sequence ID" value="NZ_QYSE01000001.1"/>
</dbReference>
<dbReference type="Proteomes" id="UP000265938">
    <property type="component" value="Unassembled WGS sequence"/>
</dbReference>
<feature type="transmembrane region" description="Helical" evidence="1">
    <location>
        <begin position="69"/>
        <end position="89"/>
    </location>
</feature>
<dbReference type="AlphaFoldDB" id="A0A3A3F6M4"/>
<evidence type="ECO:0000313" key="4">
    <source>
        <dbReference type="Proteomes" id="UP000265938"/>
    </source>
</evidence>
<feature type="chain" id="PRO_5017270736" description="DUF4293 family protein" evidence="2">
    <location>
        <begin position="25"/>
        <end position="132"/>
    </location>
</feature>
<evidence type="ECO:0000256" key="1">
    <source>
        <dbReference type="SAM" id="Phobius"/>
    </source>
</evidence>
<evidence type="ECO:0000313" key="3">
    <source>
        <dbReference type="EMBL" id="RJF37092.1"/>
    </source>
</evidence>
<feature type="signal peptide" evidence="2">
    <location>
        <begin position="1"/>
        <end position="24"/>
    </location>
</feature>
<keyword evidence="1" id="KW-0472">Membrane</keyword>
<reference evidence="3 4" key="1">
    <citation type="submission" date="2018-09" db="EMBL/GenBank/DDBJ databases">
        <title>Identification of marine bacteria producing industrial enzymes.</title>
        <authorList>
            <person name="Cheng T.H."/>
            <person name="Saidin J."/>
            <person name="Muhd D.D."/>
            <person name="Isa M.N.M."/>
            <person name="Bakar M.F.A."/>
            <person name="Ismail N."/>
        </authorList>
    </citation>
    <scope>NUCLEOTIDE SEQUENCE [LARGE SCALE GENOMIC DNA]</scope>
    <source>
        <strain evidence="3 4">MNAD 1.6</strain>
    </source>
</reference>
<protein>
    <recommendedName>
        <fullName evidence="5">DUF4293 family protein</fullName>
    </recommendedName>
</protein>
<evidence type="ECO:0000256" key="2">
    <source>
        <dbReference type="SAM" id="SignalP"/>
    </source>
</evidence>
<feature type="transmembrane region" description="Helical" evidence="1">
    <location>
        <begin position="34"/>
        <end position="57"/>
    </location>
</feature>
<keyword evidence="2" id="KW-0732">Signal</keyword>
<accession>A0A3A3F6M4</accession>
<comment type="caution">
    <text evidence="3">The sequence shown here is derived from an EMBL/GenBank/DDBJ whole genome shotgun (WGS) entry which is preliminary data.</text>
</comment>
<dbReference type="EMBL" id="QYSE01000001">
    <property type="protein sequence ID" value="RJF37092.1"/>
    <property type="molecule type" value="Genomic_DNA"/>
</dbReference>
<name>A0A3A3F6M4_9GAMM</name>
<gene>
    <name evidence="3" type="ORF">D4741_03120</name>
</gene>
<evidence type="ECO:0008006" key="5">
    <source>
        <dbReference type="Google" id="ProtNLM"/>
    </source>
</evidence>
<keyword evidence="1" id="KW-1133">Transmembrane helix</keyword>
<proteinExistence type="predicted"/>
<organism evidence="3 4">
    <name type="scientific">Pseudoalteromonas gelatinilytica</name>
    <dbReference type="NCBI Taxonomy" id="1703256"/>
    <lineage>
        <taxon>Bacteria</taxon>
        <taxon>Pseudomonadati</taxon>
        <taxon>Pseudomonadota</taxon>
        <taxon>Gammaproteobacteria</taxon>
        <taxon>Alteromonadales</taxon>
        <taxon>Pseudoalteromonadaceae</taxon>
        <taxon>Pseudoalteromonas</taxon>
    </lineage>
</organism>